<protein>
    <submittedName>
        <fullName evidence="2">Uncharacterized protein</fullName>
    </submittedName>
</protein>
<name>A0A432Z2X3_9GAMM</name>
<keyword evidence="1" id="KW-1133">Transmembrane helix</keyword>
<comment type="caution">
    <text evidence="2">The sequence shown here is derived from an EMBL/GenBank/DDBJ whole genome shotgun (WGS) entry which is preliminary data.</text>
</comment>
<reference evidence="3" key="1">
    <citation type="journal article" date="2018" name="Front. Microbiol.">
        <title>Genome-Based Analysis Reveals the Taxonomy and Diversity of the Family Idiomarinaceae.</title>
        <authorList>
            <person name="Liu Y."/>
            <person name="Lai Q."/>
            <person name="Shao Z."/>
        </authorList>
    </citation>
    <scope>NUCLEOTIDE SEQUENCE [LARGE SCALE GENOMIC DNA]</scope>
    <source>
        <strain evidence="3">c121</strain>
    </source>
</reference>
<dbReference type="RefSeq" id="WP_026860593.1">
    <property type="nucleotide sequence ID" value="NZ_PIQE01000003.1"/>
</dbReference>
<keyword evidence="1" id="KW-0472">Membrane</keyword>
<evidence type="ECO:0000256" key="1">
    <source>
        <dbReference type="SAM" id="Phobius"/>
    </source>
</evidence>
<accession>A0A432Z2X3</accession>
<dbReference type="AlphaFoldDB" id="A0A432Z2X3"/>
<evidence type="ECO:0000313" key="3">
    <source>
        <dbReference type="Proteomes" id="UP000287022"/>
    </source>
</evidence>
<sequence>MRPLLSRTSIFRELLVVLIITFPPLFYALYAFEDELLTKMVASFIPQIEFLGYAAFLNLLALSSTVLNRWFYTPNDNIKGMMQKVDDVLFVAGETSLGLIRVLTGTLISILVLWLIYEPATFKLEEQYFFIIAAISGVIDCVALAYILERQNQQRKPRRFFTSS</sequence>
<gene>
    <name evidence="2" type="ORF">CWI80_10315</name>
</gene>
<keyword evidence="3" id="KW-1185">Reference proteome</keyword>
<feature type="transmembrane region" description="Helical" evidence="1">
    <location>
        <begin position="128"/>
        <end position="148"/>
    </location>
</feature>
<dbReference type="Proteomes" id="UP000287022">
    <property type="component" value="Unassembled WGS sequence"/>
</dbReference>
<feature type="transmembrane region" description="Helical" evidence="1">
    <location>
        <begin position="88"/>
        <end position="116"/>
    </location>
</feature>
<proteinExistence type="predicted"/>
<evidence type="ECO:0000313" key="2">
    <source>
        <dbReference type="EMBL" id="RUO72183.1"/>
    </source>
</evidence>
<dbReference type="EMBL" id="PIQE01000003">
    <property type="protein sequence ID" value="RUO72183.1"/>
    <property type="molecule type" value="Genomic_DNA"/>
</dbReference>
<dbReference type="STRING" id="1122124.GCA_000423165_01858"/>
<feature type="transmembrane region" description="Helical" evidence="1">
    <location>
        <begin position="50"/>
        <end position="67"/>
    </location>
</feature>
<keyword evidence="1" id="KW-0812">Transmembrane</keyword>
<feature type="transmembrane region" description="Helical" evidence="1">
    <location>
        <begin position="12"/>
        <end position="30"/>
    </location>
</feature>
<organism evidence="2 3">
    <name type="scientific">Pseudidiomarina sediminum</name>
    <dbReference type="NCBI Taxonomy" id="431675"/>
    <lineage>
        <taxon>Bacteria</taxon>
        <taxon>Pseudomonadati</taxon>
        <taxon>Pseudomonadota</taxon>
        <taxon>Gammaproteobacteria</taxon>
        <taxon>Alteromonadales</taxon>
        <taxon>Idiomarinaceae</taxon>
        <taxon>Pseudidiomarina</taxon>
    </lineage>
</organism>